<feature type="domain" description="Phosphoribosyl-AMP cyclohydrolase" evidence="7">
    <location>
        <begin position="36"/>
        <end position="109"/>
    </location>
</feature>
<keyword evidence="10" id="KW-1185">Reference proteome</keyword>
<dbReference type="InterPro" id="IPR038019">
    <property type="entry name" value="PRib_AMP_CycHydrolase_sf"/>
</dbReference>
<accession>A0A510E2P0</accession>
<evidence type="ECO:0000256" key="2">
    <source>
        <dbReference type="ARBA" id="ARBA00005169"/>
    </source>
</evidence>
<dbReference type="RefSeq" id="WP_149528491.1">
    <property type="nucleotide sequence ID" value="NZ_AP018929.1"/>
</dbReference>
<dbReference type="NCBIfam" id="NF000768">
    <property type="entry name" value="PRK00051.1"/>
    <property type="match status" value="1"/>
</dbReference>
<accession>A0A510DVF3</accession>
<evidence type="ECO:0000313" key="11">
    <source>
        <dbReference type="Proteomes" id="UP000325030"/>
    </source>
</evidence>
<dbReference type="AlphaFoldDB" id="A0A510DVF3"/>
<evidence type="ECO:0000256" key="5">
    <source>
        <dbReference type="ARBA" id="ARBA00022801"/>
    </source>
</evidence>
<evidence type="ECO:0000313" key="9">
    <source>
        <dbReference type="EMBL" id="BBG26775.1"/>
    </source>
</evidence>
<dbReference type="Proteomes" id="UP000322983">
    <property type="component" value="Chromosome"/>
</dbReference>
<evidence type="ECO:0000259" key="7">
    <source>
        <dbReference type="Pfam" id="PF01502"/>
    </source>
</evidence>
<dbReference type="EMBL" id="AP018929">
    <property type="protein sequence ID" value="BBG24020.1"/>
    <property type="molecule type" value="Genomic_DNA"/>
</dbReference>
<keyword evidence="6" id="KW-0368">Histidine biosynthesis</keyword>
<evidence type="ECO:0000313" key="10">
    <source>
        <dbReference type="Proteomes" id="UP000322983"/>
    </source>
</evidence>
<dbReference type="EC" id="3.5.4.19" evidence="3"/>
<name>A0A510DVF3_9CREN</name>
<dbReference type="EMBL" id="AP018930">
    <property type="protein sequence ID" value="BBG26775.1"/>
    <property type="molecule type" value="Genomic_DNA"/>
</dbReference>
<dbReference type="GO" id="GO:0004635">
    <property type="term" value="F:phosphoribosyl-AMP cyclohydrolase activity"/>
    <property type="evidence" value="ECO:0007669"/>
    <property type="project" value="UniProtKB-EC"/>
</dbReference>
<dbReference type="OrthoDB" id="5853at2157"/>
<comment type="pathway">
    <text evidence="2">Amino-acid biosynthesis; L-histidine biosynthesis; L-histidine from 5-phospho-alpha-D-ribose 1-diphosphate: step 3/9.</text>
</comment>
<evidence type="ECO:0000256" key="4">
    <source>
        <dbReference type="ARBA" id="ARBA00022605"/>
    </source>
</evidence>
<dbReference type="PANTHER" id="PTHR42945">
    <property type="entry name" value="HISTIDINE BIOSYNTHESIS BIFUNCTIONAL PROTEIN"/>
    <property type="match status" value="1"/>
</dbReference>
<dbReference type="UniPathway" id="UPA00031">
    <property type="reaction ID" value="UER00008"/>
</dbReference>
<dbReference type="PANTHER" id="PTHR42945:SF1">
    <property type="entry name" value="HISTIDINE BIOSYNTHESIS BIFUNCTIONAL PROTEIN HIS7"/>
    <property type="match status" value="1"/>
</dbReference>
<organism evidence="8 10">
    <name type="scientific">Sulfuracidifex tepidarius</name>
    <dbReference type="NCBI Taxonomy" id="1294262"/>
    <lineage>
        <taxon>Archaea</taxon>
        <taxon>Thermoproteota</taxon>
        <taxon>Thermoprotei</taxon>
        <taxon>Sulfolobales</taxon>
        <taxon>Sulfolobaceae</taxon>
        <taxon>Sulfuracidifex</taxon>
    </lineage>
</organism>
<dbReference type="SUPFAM" id="SSF141734">
    <property type="entry name" value="HisI-like"/>
    <property type="match status" value="1"/>
</dbReference>
<protein>
    <recommendedName>
        <fullName evidence="3">phosphoribosyl-AMP cyclohydrolase</fullName>
        <ecNumber evidence="3">3.5.4.19</ecNumber>
    </recommendedName>
</protein>
<dbReference type="FunFam" id="3.10.20.810:FF:000001">
    <property type="entry name" value="Histidine biosynthesis bifunctional protein HisIE"/>
    <property type="match status" value="1"/>
</dbReference>
<dbReference type="Gene3D" id="3.10.20.810">
    <property type="entry name" value="Phosphoribosyl-AMP cyclohydrolase"/>
    <property type="match status" value="1"/>
</dbReference>
<dbReference type="KEGG" id="step:IC006_1321"/>
<keyword evidence="5" id="KW-0378">Hydrolase</keyword>
<reference evidence="8 10" key="2">
    <citation type="journal article" date="2020" name="Int. J. Syst. Evol. Microbiol.">
        <title>Sulfuracidifex tepidarius gen. nov., sp. nov. and transfer of Sulfolobus metallicus Huber and Stetter 1992 to the genus Sulfuracidifex as Sulfuracidifex metallicus comb. nov.</title>
        <authorList>
            <person name="Itoh T."/>
            <person name="Miura T."/>
            <person name="Sakai H.D."/>
            <person name="Kato S."/>
            <person name="Ohkuma M."/>
            <person name="Takashina T."/>
        </authorList>
    </citation>
    <scope>NUCLEOTIDE SEQUENCE [LARGE SCALE GENOMIC DNA]</scope>
    <source>
        <strain evidence="8 10">IC-006</strain>
        <strain evidence="9">IC-007</strain>
    </source>
</reference>
<gene>
    <name evidence="8" type="ORF">IC006_1321</name>
    <name evidence="9" type="ORF">IC007_1296</name>
</gene>
<evidence type="ECO:0000313" key="8">
    <source>
        <dbReference type="EMBL" id="BBG24020.1"/>
    </source>
</evidence>
<dbReference type="Pfam" id="PF01502">
    <property type="entry name" value="PRA-CH"/>
    <property type="match status" value="1"/>
</dbReference>
<comment type="catalytic activity">
    <reaction evidence="1">
        <text>1-(5-phospho-beta-D-ribosyl)-5'-AMP + H2O = 1-(5-phospho-beta-D-ribosyl)-5-[(5-phospho-beta-D-ribosylamino)methylideneamino]imidazole-4-carboxamide</text>
        <dbReference type="Rhea" id="RHEA:20049"/>
        <dbReference type="ChEBI" id="CHEBI:15377"/>
        <dbReference type="ChEBI" id="CHEBI:58435"/>
        <dbReference type="ChEBI" id="CHEBI:59457"/>
        <dbReference type="EC" id="3.5.4.19"/>
    </reaction>
</comment>
<dbReference type="Proteomes" id="UP000325030">
    <property type="component" value="Chromosome"/>
</dbReference>
<dbReference type="GeneID" id="41717639"/>
<reference evidence="11" key="1">
    <citation type="submission" date="2018-09" db="EMBL/GenBank/DDBJ databases">
        <title>Complete Genome Sequencing of Sulfolobus sp. JCM 16834.</title>
        <authorList>
            <person name="Kato S."/>
            <person name="Itoh T."/>
            <person name="Ohkuma M."/>
        </authorList>
    </citation>
    <scope>NUCLEOTIDE SEQUENCE [LARGE SCALE GENOMIC DNA]</scope>
    <source>
        <strain evidence="11">IC-007</strain>
    </source>
</reference>
<evidence type="ECO:0000256" key="3">
    <source>
        <dbReference type="ARBA" id="ARBA00012721"/>
    </source>
</evidence>
<sequence length="118" mass="13422">MNEEEAKALASKMNFRHEENTIIAVLQHFQTKDVLMVGNMNYEALFLTLTTGKAHFYSLSRRKLWLKGETSGNFQIVEGMKVDCDEDAVILLVRPLGPTCHTGNSSCFYRDHLDIRNG</sequence>
<dbReference type="GO" id="GO:0004636">
    <property type="term" value="F:phosphoribosyl-ATP diphosphatase activity"/>
    <property type="evidence" value="ECO:0007669"/>
    <property type="project" value="UniProtKB-ARBA"/>
</dbReference>
<evidence type="ECO:0000256" key="6">
    <source>
        <dbReference type="ARBA" id="ARBA00023102"/>
    </source>
</evidence>
<dbReference type="GO" id="GO:0000105">
    <property type="term" value="P:L-histidine biosynthetic process"/>
    <property type="evidence" value="ECO:0007669"/>
    <property type="project" value="UniProtKB-UniPathway"/>
</dbReference>
<dbReference type="STRING" id="1294262.GCA_001316085_01294"/>
<dbReference type="InterPro" id="IPR002496">
    <property type="entry name" value="PRib_AMP_CycHydrolase_dom"/>
</dbReference>
<proteinExistence type="predicted"/>
<keyword evidence="4" id="KW-0028">Amino-acid biosynthesis</keyword>
<evidence type="ECO:0000256" key="1">
    <source>
        <dbReference type="ARBA" id="ARBA00000024"/>
    </source>
</evidence>